<dbReference type="RefSeq" id="WP_380216556.1">
    <property type="nucleotide sequence ID" value="NZ_JBHTBN010000001.1"/>
</dbReference>
<proteinExistence type="predicted"/>
<dbReference type="Proteomes" id="UP001596415">
    <property type="component" value="Unassembled WGS sequence"/>
</dbReference>
<comment type="caution">
    <text evidence="1">The sequence shown here is derived from an EMBL/GenBank/DDBJ whole genome shotgun (WGS) entry which is preliminary data.</text>
</comment>
<dbReference type="EMBL" id="JBHTBN010000001">
    <property type="protein sequence ID" value="MFC7356709.1"/>
    <property type="molecule type" value="Genomic_DNA"/>
</dbReference>
<organism evidence="1 2">
    <name type="scientific">Jejudonia soesokkakensis</name>
    <dbReference type="NCBI Taxonomy" id="1323432"/>
    <lineage>
        <taxon>Bacteria</taxon>
        <taxon>Pseudomonadati</taxon>
        <taxon>Bacteroidota</taxon>
        <taxon>Flavobacteriia</taxon>
        <taxon>Flavobacteriales</taxon>
        <taxon>Flavobacteriaceae</taxon>
        <taxon>Jejudonia</taxon>
    </lineage>
</organism>
<evidence type="ECO:0000313" key="2">
    <source>
        <dbReference type="Proteomes" id="UP001596415"/>
    </source>
</evidence>
<gene>
    <name evidence="1" type="ORF">ACFQO1_03345</name>
</gene>
<accession>A0ABW2MQU4</accession>
<name>A0ABW2MQU4_9FLAO</name>
<protein>
    <submittedName>
        <fullName evidence="1">Uncharacterized protein</fullName>
    </submittedName>
</protein>
<sequence length="150" mass="17559">MKKTLTFIIIAFSFFSCENDRITDLEKSVSELNELNSKLVDSILILQDKDISSFFLIANLDKDHVEANKTNIINVDFGYKNYVPEYDVYRLSGENYEKRELILRDQILSEFKFEFKPENVDENRVKLEVVMNLDGIEYIIPADFQVNVVD</sequence>
<evidence type="ECO:0000313" key="1">
    <source>
        <dbReference type="EMBL" id="MFC7356709.1"/>
    </source>
</evidence>
<keyword evidence="2" id="KW-1185">Reference proteome</keyword>
<reference evidence="2" key="1">
    <citation type="journal article" date="2019" name="Int. J. Syst. Evol. Microbiol.">
        <title>The Global Catalogue of Microorganisms (GCM) 10K type strain sequencing project: providing services to taxonomists for standard genome sequencing and annotation.</title>
        <authorList>
            <consortium name="The Broad Institute Genomics Platform"/>
            <consortium name="The Broad Institute Genome Sequencing Center for Infectious Disease"/>
            <person name="Wu L."/>
            <person name="Ma J."/>
        </authorList>
    </citation>
    <scope>NUCLEOTIDE SEQUENCE [LARGE SCALE GENOMIC DNA]</scope>
    <source>
        <strain evidence="2">CGMCC 1.16306</strain>
    </source>
</reference>
<dbReference type="PROSITE" id="PS51257">
    <property type="entry name" value="PROKAR_LIPOPROTEIN"/>
    <property type="match status" value="1"/>
</dbReference>